<name>A0A2M7U4K9_9BACT</name>
<protein>
    <submittedName>
        <fullName evidence="4">Cytidyltransferase</fullName>
    </submittedName>
</protein>
<dbReference type="PANTHER" id="PTHR21342">
    <property type="entry name" value="PHOSPHOPANTETHEINE ADENYLYLTRANSFERASE"/>
    <property type="match status" value="1"/>
</dbReference>
<sequence length="104" mass="12161">MVFDTALIIGRFQPFHKGHVYLLEESFKLAEKVIIGIGSINIDDENNPYSQKDVEEMIKNVLSDRQWADRVIQIIGIPDFYDDQKWLEYINRNCLPFDVVISNN</sequence>
<evidence type="ECO:0000259" key="3">
    <source>
        <dbReference type="Pfam" id="PF01467"/>
    </source>
</evidence>
<dbReference type="Pfam" id="PF01467">
    <property type="entry name" value="CTP_transf_like"/>
    <property type="match status" value="1"/>
</dbReference>
<dbReference type="PANTHER" id="PTHR21342:SF0">
    <property type="entry name" value="BIFUNCTIONAL NMN ADENYLYLTRANSFERASE_NUDIX HYDROLASE"/>
    <property type="match status" value="1"/>
</dbReference>
<keyword evidence="2" id="KW-0548">Nucleotidyltransferase</keyword>
<keyword evidence="1 4" id="KW-0808">Transferase</keyword>
<gene>
    <name evidence="4" type="ORF">COY14_01860</name>
</gene>
<evidence type="ECO:0000256" key="1">
    <source>
        <dbReference type="ARBA" id="ARBA00022679"/>
    </source>
</evidence>
<comment type="caution">
    <text evidence="4">The sequence shown here is derived from an EMBL/GenBank/DDBJ whole genome shotgun (WGS) entry which is preliminary data.</text>
</comment>
<dbReference type="SUPFAM" id="SSF52374">
    <property type="entry name" value="Nucleotidylyl transferase"/>
    <property type="match status" value="1"/>
</dbReference>
<evidence type="ECO:0000313" key="5">
    <source>
        <dbReference type="Proteomes" id="UP000230027"/>
    </source>
</evidence>
<evidence type="ECO:0000313" key="4">
    <source>
        <dbReference type="EMBL" id="PIZ65626.1"/>
    </source>
</evidence>
<evidence type="ECO:0000256" key="2">
    <source>
        <dbReference type="ARBA" id="ARBA00022695"/>
    </source>
</evidence>
<feature type="non-terminal residue" evidence="4">
    <location>
        <position position="104"/>
    </location>
</feature>
<dbReference type="GO" id="GO:0016779">
    <property type="term" value="F:nucleotidyltransferase activity"/>
    <property type="evidence" value="ECO:0007669"/>
    <property type="project" value="UniProtKB-KW"/>
</dbReference>
<proteinExistence type="predicted"/>
<organism evidence="4 5">
    <name type="scientific">Candidatus Roizmanbacteria bacterium CG_4_10_14_0_2_um_filter_36_9</name>
    <dbReference type="NCBI Taxonomy" id="1974823"/>
    <lineage>
        <taxon>Bacteria</taxon>
        <taxon>Candidatus Roizmaniibacteriota</taxon>
    </lineage>
</organism>
<feature type="domain" description="Cytidyltransferase-like" evidence="3">
    <location>
        <begin position="8"/>
        <end position="61"/>
    </location>
</feature>
<dbReference type="InterPro" id="IPR014729">
    <property type="entry name" value="Rossmann-like_a/b/a_fold"/>
</dbReference>
<accession>A0A2M7U4K9</accession>
<reference evidence="5" key="1">
    <citation type="submission" date="2017-09" db="EMBL/GenBank/DDBJ databases">
        <title>Depth-based differentiation of microbial function through sediment-hosted aquifers and enrichment of novel symbionts in the deep terrestrial subsurface.</title>
        <authorList>
            <person name="Probst A.J."/>
            <person name="Ladd B."/>
            <person name="Jarett J.K."/>
            <person name="Geller-Mcgrath D.E."/>
            <person name="Sieber C.M.K."/>
            <person name="Emerson J.B."/>
            <person name="Anantharaman K."/>
            <person name="Thomas B.C."/>
            <person name="Malmstrom R."/>
            <person name="Stieglmeier M."/>
            <person name="Klingl A."/>
            <person name="Woyke T."/>
            <person name="Ryan C.M."/>
            <person name="Banfield J.F."/>
        </authorList>
    </citation>
    <scope>NUCLEOTIDE SEQUENCE [LARGE SCALE GENOMIC DNA]</scope>
</reference>
<dbReference type="InterPro" id="IPR004821">
    <property type="entry name" value="Cyt_trans-like"/>
</dbReference>
<dbReference type="NCBIfam" id="TIGR00125">
    <property type="entry name" value="cyt_tran_rel"/>
    <property type="match status" value="1"/>
</dbReference>
<dbReference type="AlphaFoldDB" id="A0A2M7U4K9"/>
<dbReference type="Gene3D" id="3.40.50.620">
    <property type="entry name" value="HUPs"/>
    <property type="match status" value="1"/>
</dbReference>
<dbReference type="Proteomes" id="UP000230027">
    <property type="component" value="Unassembled WGS sequence"/>
</dbReference>
<dbReference type="EMBL" id="PFOD01000042">
    <property type="protein sequence ID" value="PIZ65626.1"/>
    <property type="molecule type" value="Genomic_DNA"/>
</dbReference>